<feature type="region of interest" description="Disordered" evidence="3">
    <location>
        <begin position="62"/>
        <end position="86"/>
    </location>
</feature>
<accession>A0A328U064</accession>
<dbReference type="InterPro" id="IPR005754">
    <property type="entry name" value="Sortase"/>
</dbReference>
<dbReference type="InterPro" id="IPR009835">
    <property type="entry name" value="SrtB"/>
</dbReference>
<dbReference type="SUPFAM" id="SSF63817">
    <property type="entry name" value="Sortase"/>
    <property type="match status" value="1"/>
</dbReference>
<comment type="caution">
    <text evidence="5">The sequence shown here is derived from an EMBL/GenBank/DDBJ whole genome shotgun (WGS) entry which is preliminary data.</text>
</comment>
<dbReference type="CDD" id="cd05826">
    <property type="entry name" value="Sortase_B"/>
    <property type="match status" value="1"/>
</dbReference>
<dbReference type="Gene3D" id="2.40.260.10">
    <property type="entry name" value="Sortase"/>
    <property type="match status" value="1"/>
</dbReference>
<name>A0A328U064_9BACL</name>
<dbReference type="RefSeq" id="WP_112883427.1">
    <property type="nucleotide sequence ID" value="NZ_QLUW01000003.1"/>
</dbReference>
<dbReference type="EMBL" id="QLUW01000003">
    <property type="protein sequence ID" value="RAP75163.1"/>
    <property type="molecule type" value="Genomic_DNA"/>
</dbReference>
<sequence>MRNDRFSITFPRSRIRHAVMALKIISVFVFVFAVLQIALKWADYSKSRSTYQEIRAVANAVSDESSESSQSSESSVNPVPVEGRKTAAPKERSILPTIIPLLKLNEEAVGWIRIEGTRIDYPIVKAQDNQFYLKHDFKKNRSSGGSIFMDYRNGIDLLDQNTVLYGHRMKDGSMFNDLVKFQDKAFLQKHPTIQLKTKYEVTAWRIFAVYVTDVGFDYTRPQYKSDDDFRLFVDTIKSKAKLPDDWTISKEERILTLSTCSYKFHNARLVVQAVPDTSK</sequence>
<evidence type="ECO:0000313" key="5">
    <source>
        <dbReference type="EMBL" id="RAP75163.1"/>
    </source>
</evidence>
<dbReference type="AlphaFoldDB" id="A0A328U064"/>
<protein>
    <submittedName>
        <fullName evidence="5">SrtB family sortase</fullName>
    </submittedName>
</protein>
<keyword evidence="4" id="KW-0812">Transmembrane</keyword>
<dbReference type="InterPro" id="IPR023365">
    <property type="entry name" value="Sortase_dom-sf"/>
</dbReference>
<gene>
    <name evidence="5" type="primary">srtB</name>
    <name evidence="5" type="ORF">DL346_17425</name>
</gene>
<evidence type="ECO:0000256" key="3">
    <source>
        <dbReference type="SAM" id="MobiDB-lite"/>
    </source>
</evidence>
<evidence type="ECO:0000313" key="6">
    <source>
        <dbReference type="Proteomes" id="UP000249260"/>
    </source>
</evidence>
<dbReference type="Proteomes" id="UP000249260">
    <property type="component" value="Unassembled WGS sequence"/>
</dbReference>
<organism evidence="5 6">
    <name type="scientific">Paenibacillus montanisoli</name>
    <dbReference type="NCBI Taxonomy" id="2081970"/>
    <lineage>
        <taxon>Bacteria</taxon>
        <taxon>Bacillati</taxon>
        <taxon>Bacillota</taxon>
        <taxon>Bacilli</taxon>
        <taxon>Bacillales</taxon>
        <taxon>Paenibacillaceae</taxon>
        <taxon>Paenibacillus</taxon>
    </lineage>
</organism>
<proteinExistence type="predicted"/>
<keyword evidence="1" id="KW-0378">Hydrolase</keyword>
<dbReference type="OrthoDB" id="9806013at2"/>
<feature type="active site" description="Acyl-thioester intermediate" evidence="2">
    <location>
        <position position="260"/>
    </location>
</feature>
<dbReference type="GO" id="GO:0016787">
    <property type="term" value="F:hydrolase activity"/>
    <property type="evidence" value="ECO:0007669"/>
    <property type="project" value="UniProtKB-KW"/>
</dbReference>
<keyword evidence="4" id="KW-1133">Transmembrane helix</keyword>
<evidence type="ECO:0000256" key="2">
    <source>
        <dbReference type="PIRSR" id="PIRSR605754-1"/>
    </source>
</evidence>
<evidence type="ECO:0000256" key="1">
    <source>
        <dbReference type="ARBA" id="ARBA00022801"/>
    </source>
</evidence>
<feature type="transmembrane region" description="Helical" evidence="4">
    <location>
        <begin position="21"/>
        <end position="42"/>
    </location>
</feature>
<dbReference type="NCBIfam" id="TIGR03064">
    <property type="entry name" value="sortase_srtB"/>
    <property type="match status" value="1"/>
</dbReference>
<evidence type="ECO:0000256" key="4">
    <source>
        <dbReference type="SAM" id="Phobius"/>
    </source>
</evidence>
<keyword evidence="6" id="KW-1185">Reference proteome</keyword>
<reference evidence="5 6" key="1">
    <citation type="submission" date="2018-06" db="EMBL/GenBank/DDBJ databases">
        <title>Paenibacillus montanisoli sp. nov., isolated from mountain area soil.</title>
        <authorList>
            <person name="Wu M."/>
        </authorList>
    </citation>
    <scope>NUCLEOTIDE SEQUENCE [LARGE SCALE GENOMIC DNA]</scope>
    <source>
        <strain evidence="5 6">RA17</strain>
    </source>
</reference>
<feature type="active site" description="Proton donor/acceptor" evidence="2">
    <location>
        <position position="167"/>
    </location>
</feature>
<keyword evidence="4" id="KW-0472">Membrane</keyword>
<dbReference type="Pfam" id="PF04203">
    <property type="entry name" value="Sortase"/>
    <property type="match status" value="1"/>
</dbReference>